<accession>A0A0L6CJM9</accession>
<evidence type="ECO:0008006" key="3">
    <source>
        <dbReference type="Google" id="ProtNLM"/>
    </source>
</evidence>
<dbReference type="Proteomes" id="UP000037397">
    <property type="component" value="Unassembled WGS sequence"/>
</dbReference>
<dbReference type="AlphaFoldDB" id="A0A0L6CJM9"/>
<reference evidence="2" key="1">
    <citation type="submission" date="2015-03" db="EMBL/GenBank/DDBJ databases">
        <title>Luteipulveratus halotolerans sp. nov., a novel actinobacterium (Dermacoccaceae) from Sarawak, Malaysia.</title>
        <authorList>
            <person name="Juboi H."/>
            <person name="Basik A."/>
            <person name="Shamsul S.S."/>
            <person name="Arnold P."/>
            <person name="Schmitt E.K."/>
            <person name="Sanglier J.-J."/>
            <person name="Yeo T."/>
        </authorList>
    </citation>
    <scope>NUCLEOTIDE SEQUENCE [LARGE SCALE GENOMIC DNA]</scope>
    <source>
        <strain evidence="2">C296001</strain>
    </source>
</reference>
<dbReference type="STRING" id="1631356.VV01_13880"/>
<keyword evidence="2" id="KW-1185">Reference proteome</keyword>
<dbReference type="PATRIC" id="fig|1631356.3.peg.2730"/>
<protein>
    <recommendedName>
        <fullName evidence="3">Peptidase C39-like domain-containing protein</fullName>
    </recommendedName>
</protein>
<gene>
    <name evidence="1" type="ORF">VV01_13880</name>
</gene>
<sequence length="228" mass="24718">MAASTPPARGGTFTVARAGLALPTSSHHLWATSREEVPPMRRISPHLRRAGAAVVLAGAVVSTAVPAHATSRDLNIYGQAQQQSNWCWAATGNTIAAYHGVSVSQNTFCNLAFGRSTSYQCPNDQATLGNDQRAFDALGINPGYYVSYPVNFATVVADVNAGRPLNTRIQWSSGGGHMMSIYGYDDSYGEVSWYNPWPDDSRYNYGSYSWYRSNGSFSWTHSLYGIGA</sequence>
<dbReference type="InterPro" id="IPR022118">
    <property type="entry name" value="Peptidase_C70_AvrRpt2"/>
</dbReference>
<name>A0A0L6CJM9_9MICO</name>
<dbReference type="Pfam" id="PF12385">
    <property type="entry name" value="Peptidase_C70"/>
    <property type="match status" value="1"/>
</dbReference>
<organism evidence="1 2">
    <name type="scientific">Luteipulveratus halotolerans</name>
    <dbReference type="NCBI Taxonomy" id="1631356"/>
    <lineage>
        <taxon>Bacteria</taxon>
        <taxon>Bacillati</taxon>
        <taxon>Actinomycetota</taxon>
        <taxon>Actinomycetes</taxon>
        <taxon>Micrococcales</taxon>
        <taxon>Dermacoccaceae</taxon>
        <taxon>Luteipulveratus</taxon>
    </lineage>
</organism>
<comment type="caution">
    <text evidence="1">The sequence shown here is derived from an EMBL/GenBank/DDBJ whole genome shotgun (WGS) entry which is preliminary data.</text>
</comment>
<dbReference type="Gene3D" id="3.90.70.10">
    <property type="entry name" value="Cysteine proteinases"/>
    <property type="match status" value="1"/>
</dbReference>
<evidence type="ECO:0000313" key="1">
    <source>
        <dbReference type="EMBL" id="KNX37992.1"/>
    </source>
</evidence>
<evidence type="ECO:0000313" key="2">
    <source>
        <dbReference type="Proteomes" id="UP000037397"/>
    </source>
</evidence>
<proteinExistence type="predicted"/>
<dbReference type="EMBL" id="LAIR01000002">
    <property type="protein sequence ID" value="KNX37992.1"/>
    <property type="molecule type" value="Genomic_DNA"/>
</dbReference>